<organism evidence="1 2">
    <name type="scientific">Periplaneta americana</name>
    <name type="common">American cockroach</name>
    <name type="synonym">Blatta americana</name>
    <dbReference type="NCBI Taxonomy" id="6978"/>
    <lineage>
        <taxon>Eukaryota</taxon>
        <taxon>Metazoa</taxon>
        <taxon>Ecdysozoa</taxon>
        <taxon>Arthropoda</taxon>
        <taxon>Hexapoda</taxon>
        <taxon>Insecta</taxon>
        <taxon>Pterygota</taxon>
        <taxon>Neoptera</taxon>
        <taxon>Polyneoptera</taxon>
        <taxon>Dictyoptera</taxon>
        <taxon>Blattodea</taxon>
        <taxon>Blattoidea</taxon>
        <taxon>Blattidae</taxon>
        <taxon>Blattinae</taxon>
        <taxon>Periplaneta</taxon>
    </lineage>
</organism>
<gene>
    <name evidence="1" type="ORF">ANN_14433</name>
</gene>
<reference evidence="1 2" key="1">
    <citation type="journal article" date="2022" name="Allergy">
        <title>Genome assembly and annotation of Periplaneta americana reveal a comprehensive cockroach allergen profile.</title>
        <authorList>
            <person name="Wang L."/>
            <person name="Xiong Q."/>
            <person name="Saelim N."/>
            <person name="Wang L."/>
            <person name="Nong W."/>
            <person name="Wan A.T."/>
            <person name="Shi M."/>
            <person name="Liu X."/>
            <person name="Cao Q."/>
            <person name="Hui J.H.L."/>
            <person name="Sookrung N."/>
            <person name="Leung T.F."/>
            <person name="Tungtrongchitr A."/>
            <person name="Tsui S.K.W."/>
        </authorList>
    </citation>
    <scope>NUCLEOTIDE SEQUENCE [LARGE SCALE GENOMIC DNA]</scope>
    <source>
        <strain evidence="1">PWHHKU_190912</strain>
    </source>
</reference>
<accession>A0ABQ8SWX3</accession>
<sequence>MAGLCEGGNEPHKDEKPPALRRLPVDLKLRSGAGSIPALADYQVEIFSEVFPNRKVNAREPNLVITGVRNDDHLVTGAKLACCESFVTGALSSWSIHLDVDVRII</sequence>
<keyword evidence="2" id="KW-1185">Reference proteome</keyword>
<name>A0ABQ8SWX3_PERAM</name>
<dbReference type="Proteomes" id="UP001148838">
    <property type="component" value="Unassembled WGS sequence"/>
</dbReference>
<evidence type="ECO:0000313" key="2">
    <source>
        <dbReference type="Proteomes" id="UP001148838"/>
    </source>
</evidence>
<comment type="caution">
    <text evidence="1">The sequence shown here is derived from an EMBL/GenBank/DDBJ whole genome shotgun (WGS) entry which is preliminary data.</text>
</comment>
<dbReference type="EMBL" id="JAJSOF020000019">
    <property type="protein sequence ID" value="KAJ4438488.1"/>
    <property type="molecule type" value="Genomic_DNA"/>
</dbReference>
<evidence type="ECO:0000313" key="1">
    <source>
        <dbReference type="EMBL" id="KAJ4438488.1"/>
    </source>
</evidence>
<protein>
    <submittedName>
        <fullName evidence="1">Uncharacterized protein</fullName>
    </submittedName>
</protein>
<proteinExistence type="predicted"/>